<dbReference type="EMBL" id="MU827357">
    <property type="protein sequence ID" value="KAJ7351738.1"/>
    <property type="molecule type" value="Genomic_DNA"/>
</dbReference>
<evidence type="ECO:0000313" key="3">
    <source>
        <dbReference type="EMBL" id="KAJ7351738.1"/>
    </source>
</evidence>
<dbReference type="AlphaFoldDB" id="A0A9X0CHC3"/>
<reference evidence="3" key="1">
    <citation type="submission" date="2023-01" db="EMBL/GenBank/DDBJ databases">
        <title>Genome assembly of the deep-sea coral Lophelia pertusa.</title>
        <authorList>
            <person name="Herrera S."/>
            <person name="Cordes E."/>
        </authorList>
    </citation>
    <scope>NUCLEOTIDE SEQUENCE</scope>
    <source>
        <strain evidence="3">USNM1676648</strain>
        <tissue evidence="3">Polyp</tissue>
    </source>
</reference>
<sequence length="138" mass="15644">MKGKVFQLALNEEVNPDSSSAKRSQTTGHLIIEMPKMKQVVMPLKKKLPTKSNTSDKKQTHEGQDTLSSSSDPEKHNRIHHERLEIEPSAKSEMDFSQIVKDSNTVHNKTTKQEEKVDRITQPKDDSFVDDPDVPPLI</sequence>
<dbReference type="Pfam" id="PF23602">
    <property type="entry name" value="CS_DNAAF11_C"/>
    <property type="match status" value="1"/>
</dbReference>
<feature type="compositionally biased region" description="Basic and acidic residues" evidence="1">
    <location>
        <begin position="72"/>
        <end position="94"/>
    </location>
</feature>
<gene>
    <name evidence="3" type="primary">LRRC6</name>
    <name evidence="3" type="ORF">OS493_035804</name>
</gene>
<name>A0A9X0CHC3_9CNID</name>
<dbReference type="OrthoDB" id="10250990at2759"/>
<proteinExistence type="predicted"/>
<feature type="region of interest" description="Disordered" evidence="1">
    <location>
        <begin position="42"/>
        <end position="138"/>
    </location>
</feature>
<organism evidence="3 4">
    <name type="scientific">Desmophyllum pertusum</name>
    <dbReference type="NCBI Taxonomy" id="174260"/>
    <lineage>
        <taxon>Eukaryota</taxon>
        <taxon>Metazoa</taxon>
        <taxon>Cnidaria</taxon>
        <taxon>Anthozoa</taxon>
        <taxon>Hexacorallia</taxon>
        <taxon>Scleractinia</taxon>
        <taxon>Caryophylliina</taxon>
        <taxon>Caryophylliidae</taxon>
        <taxon>Desmophyllum</taxon>
    </lineage>
</organism>
<evidence type="ECO:0000256" key="1">
    <source>
        <dbReference type="SAM" id="MobiDB-lite"/>
    </source>
</evidence>
<feature type="compositionally biased region" description="Acidic residues" evidence="1">
    <location>
        <begin position="128"/>
        <end position="138"/>
    </location>
</feature>
<feature type="domain" description="Dynein axonemal assembly factor 11-like CS" evidence="2">
    <location>
        <begin position="1"/>
        <end position="36"/>
    </location>
</feature>
<keyword evidence="4" id="KW-1185">Reference proteome</keyword>
<feature type="compositionally biased region" description="Basic and acidic residues" evidence="1">
    <location>
        <begin position="111"/>
        <end position="127"/>
    </location>
</feature>
<evidence type="ECO:0000259" key="2">
    <source>
        <dbReference type="Pfam" id="PF23602"/>
    </source>
</evidence>
<dbReference type="Proteomes" id="UP001163046">
    <property type="component" value="Unassembled WGS sequence"/>
</dbReference>
<comment type="caution">
    <text evidence="3">The sequence shown here is derived from an EMBL/GenBank/DDBJ whole genome shotgun (WGS) entry which is preliminary data.</text>
</comment>
<evidence type="ECO:0000313" key="4">
    <source>
        <dbReference type="Proteomes" id="UP001163046"/>
    </source>
</evidence>
<dbReference type="InterPro" id="IPR056496">
    <property type="entry name" value="CS_DNAAF11_C"/>
</dbReference>
<accession>A0A9X0CHC3</accession>
<feature type="compositionally biased region" description="Basic and acidic residues" evidence="1">
    <location>
        <begin position="54"/>
        <end position="64"/>
    </location>
</feature>
<protein>
    <submittedName>
        <fullName evidence="3">Protein tilB</fullName>
    </submittedName>
</protein>